<sequence length="59" mass="6710">MSATEDAVAWQIRLIERLEQFDLISSLATANGQLVRLQGELEVCRSTLRLQREINRPGL</sequence>
<gene>
    <name evidence="1" type="ORF">D6Z83_15765</name>
    <name evidence="2" type="ORF">EBE87_25200</name>
</gene>
<keyword evidence="3" id="KW-1185">Reference proteome</keyword>
<protein>
    <submittedName>
        <fullName evidence="1">Uncharacterized protein</fullName>
    </submittedName>
</protein>
<evidence type="ECO:0000313" key="3">
    <source>
        <dbReference type="Proteomes" id="UP000274097"/>
    </source>
</evidence>
<dbReference type="Proteomes" id="UP000274097">
    <property type="component" value="Unassembled WGS sequence"/>
</dbReference>
<dbReference type="EMBL" id="RFLX01000050">
    <property type="protein sequence ID" value="RMI15561.1"/>
    <property type="molecule type" value="Genomic_DNA"/>
</dbReference>
<proteinExistence type="predicted"/>
<dbReference type="AlphaFoldDB" id="A0A3A9J7L3"/>
<organism evidence="1 4">
    <name type="scientific">Teichococcus wenyumeiae</name>
    <dbReference type="NCBI Taxonomy" id="2478470"/>
    <lineage>
        <taxon>Bacteria</taxon>
        <taxon>Pseudomonadati</taxon>
        <taxon>Pseudomonadota</taxon>
        <taxon>Alphaproteobacteria</taxon>
        <taxon>Acetobacterales</taxon>
        <taxon>Roseomonadaceae</taxon>
        <taxon>Roseomonas</taxon>
    </lineage>
</organism>
<evidence type="ECO:0000313" key="2">
    <source>
        <dbReference type="EMBL" id="RMI15561.1"/>
    </source>
</evidence>
<dbReference type="Proteomes" id="UP000278036">
    <property type="component" value="Unassembled WGS sequence"/>
</dbReference>
<evidence type="ECO:0000313" key="1">
    <source>
        <dbReference type="EMBL" id="RKK03217.1"/>
    </source>
</evidence>
<name>A0A3A9J7L3_9PROT</name>
<comment type="caution">
    <text evidence="1">The sequence shown here is derived from an EMBL/GenBank/DDBJ whole genome shotgun (WGS) entry which is preliminary data.</text>
</comment>
<dbReference type="EMBL" id="RAQU01000098">
    <property type="protein sequence ID" value="RKK03217.1"/>
    <property type="molecule type" value="Genomic_DNA"/>
</dbReference>
<reference evidence="1 4" key="1">
    <citation type="submission" date="2018-09" db="EMBL/GenBank/DDBJ databases">
        <title>Roseomonas sp. nov., isolated from feces of Tibetan antelopes in the Qinghai-Tibet plateau, China.</title>
        <authorList>
            <person name="Tian Z."/>
        </authorList>
    </citation>
    <scope>NUCLEOTIDE SEQUENCE [LARGE SCALE GENOMIC DNA]</scope>
    <source>
        <strain evidence="2 3">Z23</strain>
        <strain evidence="1 4">Z24</strain>
    </source>
</reference>
<accession>A0A3A9J7L3</accession>
<dbReference type="InParanoid" id="A0A3A9J7L3"/>
<evidence type="ECO:0000313" key="4">
    <source>
        <dbReference type="Proteomes" id="UP000278036"/>
    </source>
</evidence>